<dbReference type="Proteomes" id="UP000799755">
    <property type="component" value="Unassembled WGS sequence"/>
</dbReference>
<gene>
    <name evidence="1" type="ORF">BDR25DRAFT_288331</name>
</gene>
<keyword evidence="2" id="KW-1185">Reference proteome</keyword>
<evidence type="ECO:0000313" key="2">
    <source>
        <dbReference type="Proteomes" id="UP000799755"/>
    </source>
</evidence>
<proteinExistence type="predicted"/>
<name>A0ACB6QSA8_9PLEO</name>
<protein>
    <submittedName>
        <fullName evidence="1">tRNA pseudouridine synthase D</fullName>
    </submittedName>
</protein>
<reference evidence="1" key="1">
    <citation type="journal article" date="2020" name="Stud. Mycol.">
        <title>101 Dothideomycetes genomes: a test case for predicting lifestyles and emergence of pathogens.</title>
        <authorList>
            <person name="Haridas S."/>
            <person name="Albert R."/>
            <person name="Binder M."/>
            <person name="Bloem J."/>
            <person name="Labutti K."/>
            <person name="Salamov A."/>
            <person name="Andreopoulos B."/>
            <person name="Baker S."/>
            <person name="Barry K."/>
            <person name="Bills G."/>
            <person name="Bluhm B."/>
            <person name="Cannon C."/>
            <person name="Castanera R."/>
            <person name="Culley D."/>
            <person name="Daum C."/>
            <person name="Ezra D."/>
            <person name="Gonzalez J."/>
            <person name="Henrissat B."/>
            <person name="Kuo A."/>
            <person name="Liang C."/>
            <person name="Lipzen A."/>
            <person name="Lutzoni F."/>
            <person name="Magnuson J."/>
            <person name="Mondo S."/>
            <person name="Nolan M."/>
            <person name="Ohm R."/>
            <person name="Pangilinan J."/>
            <person name="Park H.-J."/>
            <person name="Ramirez L."/>
            <person name="Alfaro M."/>
            <person name="Sun H."/>
            <person name="Tritt A."/>
            <person name="Yoshinaga Y."/>
            <person name="Zwiers L.-H."/>
            <person name="Turgeon B."/>
            <person name="Goodwin S."/>
            <person name="Spatafora J."/>
            <person name="Crous P."/>
            <person name="Grigoriev I."/>
        </authorList>
    </citation>
    <scope>NUCLEOTIDE SEQUENCE</scope>
    <source>
        <strain evidence="1">ATCC 200398</strain>
    </source>
</reference>
<comment type="caution">
    <text evidence="1">The sequence shown here is derived from an EMBL/GenBank/DDBJ whole genome shotgun (WGS) entry which is preliminary data.</text>
</comment>
<dbReference type="EMBL" id="MU003510">
    <property type="protein sequence ID" value="KAF2469873.1"/>
    <property type="molecule type" value="Genomic_DNA"/>
</dbReference>
<organism evidence="1 2">
    <name type="scientific">Lindgomyces ingoldianus</name>
    <dbReference type="NCBI Taxonomy" id="673940"/>
    <lineage>
        <taxon>Eukaryota</taxon>
        <taxon>Fungi</taxon>
        <taxon>Dikarya</taxon>
        <taxon>Ascomycota</taxon>
        <taxon>Pezizomycotina</taxon>
        <taxon>Dothideomycetes</taxon>
        <taxon>Pleosporomycetidae</taxon>
        <taxon>Pleosporales</taxon>
        <taxon>Lindgomycetaceae</taxon>
        <taxon>Lindgomyces</taxon>
    </lineage>
</organism>
<sequence length="794" mass="90162">MASPLNPPDPDPDPESRPHKRPRLDNSNFPPATLAMPISNLTSEAEIDREVKVGITEYICPDNLGFKGVFKQRYTDFLVNEILPSGRVLELRSVGLGIEVKGKEGIKKGCAENEGAGVKERLSIVEKAEVEQIGDEGYDKENNGVEEMGEEKNGEDKNCGEKQSRDKNGVEKFFTIPENDLKMLHTILGEVTTAQIESLVYKIKKYPERKGRDFDAVVSSDPVINKDERTVIHETLRRLFPYMLESSMDQDQRMRVRPRPVQERGKKKGGKNPERDRGRDRHRGKVGWEELGGEYLHFTLYKENKDTMEVIGFLASKTGGMNNYGYAGTKDRRACSVQRVSVRRQTAERFAQLGRNLWNSAIGDFEHQDQKLDLGDLAGNQFIITLRDCHFDNEDGLDDAERLHLANRVISKSVQDFSEKGFINYFGLQRFGSFAATTDSVGKKLLRGNFEGAIDDILVYSESAVTAYDAKETTPAILISQDDKERAKAIHIWKTTKDGNNALRILPKRFSAESSIIQHLSSRNKGSGQHDRRTDYQGALRTIQRRLLTMYVHAYQSLVWNVVAGKRWATFGDKVVEGDLVLVHEHKDKEVNQSRMELDTVDQDGEVVINPSGADSAIRDEDRFERARPLSKEEAESGQYSIFDIVLPQPGFDVEYPKNAIGGFYKEFMASEQGGGLDPYDMRRKWRDISLSGGYRKFLARPLKELEFEVREYVKEDEQFVETDLQRVVKEQGIQLDWMKQTKTHRDGMQEGEKKLAVILKLQLGSSQYATMALRELMKKGVKAFQPEYMGGRG</sequence>
<evidence type="ECO:0000313" key="1">
    <source>
        <dbReference type="EMBL" id="KAF2469873.1"/>
    </source>
</evidence>
<accession>A0ACB6QSA8</accession>